<sequence>MNTKGSVFILVLVLTAAQAIPLVLKESSPSGEAIVAISSSDPDVNKYINIAYPNHVMHESQSQENPVIGRSFSIVTPGGAAAGTGRGFVSTSALNPYLMPLFLGPINFEGIGLSNFGALNDWVKGIDGIYDSGFGGNGEIRTASAINDNGHVYGNVKTITFDNRAKNKN</sequence>
<dbReference type="EMBL" id="OU893340">
    <property type="protein sequence ID" value="CAG9796924.1"/>
    <property type="molecule type" value="Genomic_DNA"/>
</dbReference>
<evidence type="ECO:0000313" key="2">
    <source>
        <dbReference type="EMBL" id="CAG9796924.1"/>
    </source>
</evidence>
<proteinExistence type="predicted"/>
<reference evidence="2" key="1">
    <citation type="submission" date="2021-12" db="EMBL/GenBank/DDBJ databases">
        <authorList>
            <person name="King R."/>
        </authorList>
    </citation>
    <scope>NUCLEOTIDE SEQUENCE</scope>
</reference>
<name>A0A9N9WIS4_9NEOP</name>
<keyword evidence="3" id="KW-1185">Reference proteome</keyword>
<feature type="chain" id="PRO_5040228776" evidence="1">
    <location>
        <begin position="20"/>
        <end position="169"/>
    </location>
</feature>
<evidence type="ECO:0000313" key="3">
    <source>
        <dbReference type="Proteomes" id="UP001153714"/>
    </source>
</evidence>
<dbReference type="AlphaFoldDB" id="A0A9N9WIS4"/>
<accession>A0A9N9WIS4</accession>
<protein>
    <submittedName>
        <fullName evidence="2">Uncharacterized protein</fullName>
    </submittedName>
</protein>
<dbReference type="Proteomes" id="UP001153714">
    <property type="component" value="Chromosome 9"/>
</dbReference>
<organism evidence="2 3">
    <name type="scientific">Diatraea saccharalis</name>
    <name type="common">sugarcane borer</name>
    <dbReference type="NCBI Taxonomy" id="40085"/>
    <lineage>
        <taxon>Eukaryota</taxon>
        <taxon>Metazoa</taxon>
        <taxon>Ecdysozoa</taxon>
        <taxon>Arthropoda</taxon>
        <taxon>Hexapoda</taxon>
        <taxon>Insecta</taxon>
        <taxon>Pterygota</taxon>
        <taxon>Neoptera</taxon>
        <taxon>Endopterygota</taxon>
        <taxon>Lepidoptera</taxon>
        <taxon>Glossata</taxon>
        <taxon>Ditrysia</taxon>
        <taxon>Pyraloidea</taxon>
        <taxon>Crambidae</taxon>
        <taxon>Crambinae</taxon>
        <taxon>Diatraea</taxon>
    </lineage>
</organism>
<reference evidence="2" key="2">
    <citation type="submission" date="2022-10" db="EMBL/GenBank/DDBJ databases">
        <authorList>
            <consortium name="ENA_rothamsted_submissions"/>
            <consortium name="culmorum"/>
            <person name="King R."/>
        </authorList>
    </citation>
    <scope>NUCLEOTIDE SEQUENCE</scope>
</reference>
<dbReference type="OrthoDB" id="7314768at2759"/>
<gene>
    <name evidence="2" type="ORF">DIATSA_LOCUS14071</name>
</gene>
<evidence type="ECO:0000256" key="1">
    <source>
        <dbReference type="SAM" id="SignalP"/>
    </source>
</evidence>
<feature type="signal peptide" evidence="1">
    <location>
        <begin position="1"/>
        <end position="19"/>
    </location>
</feature>
<keyword evidence="1" id="KW-0732">Signal</keyword>